<proteinExistence type="predicted"/>
<dbReference type="Proteomes" id="UP000688137">
    <property type="component" value="Unassembled WGS sequence"/>
</dbReference>
<organism evidence="2 3">
    <name type="scientific">Paramecium primaurelia</name>
    <dbReference type="NCBI Taxonomy" id="5886"/>
    <lineage>
        <taxon>Eukaryota</taxon>
        <taxon>Sar</taxon>
        <taxon>Alveolata</taxon>
        <taxon>Ciliophora</taxon>
        <taxon>Intramacronucleata</taxon>
        <taxon>Oligohymenophorea</taxon>
        <taxon>Peniculida</taxon>
        <taxon>Parameciidae</taxon>
        <taxon>Paramecium</taxon>
    </lineage>
</organism>
<accession>A0A8S1QRT9</accession>
<reference evidence="2" key="1">
    <citation type="submission" date="2021-01" db="EMBL/GenBank/DDBJ databases">
        <authorList>
            <consortium name="Genoscope - CEA"/>
            <person name="William W."/>
        </authorList>
    </citation>
    <scope>NUCLEOTIDE SEQUENCE</scope>
</reference>
<keyword evidence="1" id="KW-0175">Coiled coil</keyword>
<comment type="caution">
    <text evidence="2">The sequence shown here is derived from an EMBL/GenBank/DDBJ whole genome shotgun (WGS) entry which is preliminary data.</text>
</comment>
<sequence length="84" mass="10180">MQILQKDWQTQHDRISGEMQKMLKRIDELQEQITQEANHNKRELQLKEMDETTQQLDEYIQNISEMGQQLRLITDFVNHIRKGL</sequence>
<evidence type="ECO:0000313" key="3">
    <source>
        <dbReference type="Proteomes" id="UP000688137"/>
    </source>
</evidence>
<keyword evidence="3" id="KW-1185">Reference proteome</keyword>
<evidence type="ECO:0000256" key="1">
    <source>
        <dbReference type="SAM" id="Coils"/>
    </source>
</evidence>
<protein>
    <submittedName>
        <fullName evidence="2">Uncharacterized protein</fullName>
    </submittedName>
</protein>
<evidence type="ECO:0000313" key="2">
    <source>
        <dbReference type="EMBL" id="CAD8118446.1"/>
    </source>
</evidence>
<feature type="coiled-coil region" evidence="1">
    <location>
        <begin position="12"/>
        <end position="69"/>
    </location>
</feature>
<dbReference type="EMBL" id="CAJJDM010000249">
    <property type="protein sequence ID" value="CAD8118446.1"/>
    <property type="molecule type" value="Genomic_DNA"/>
</dbReference>
<name>A0A8S1QRT9_PARPR</name>
<dbReference type="AlphaFoldDB" id="A0A8S1QRT9"/>
<gene>
    <name evidence="2" type="ORF">PPRIM_AZ9-3.1.T2400004</name>
</gene>